<dbReference type="EMBL" id="JACBYW010000006">
    <property type="protein sequence ID" value="NYH79969.1"/>
    <property type="molecule type" value="Genomic_DNA"/>
</dbReference>
<comment type="caution">
    <text evidence="2">The sequence shown here is derived from an EMBL/GenBank/DDBJ whole genome shotgun (WGS) entry which is preliminary data.</text>
</comment>
<feature type="compositionally biased region" description="Low complexity" evidence="1">
    <location>
        <begin position="55"/>
        <end position="66"/>
    </location>
</feature>
<evidence type="ECO:0000313" key="3">
    <source>
        <dbReference type="Proteomes" id="UP000548304"/>
    </source>
</evidence>
<dbReference type="Proteomes" id="UP000548304">
    <property type="component" value="Unassembled WGS sequence"/>
</dbReference>
<accession>A0A852Z2I1</accession>
<proteinExistence type="predicted"/>
<gene>
    <name evidence="2" type="ORF">FHR84_003318</name>
</gene>
<organism evidence="2 3">
    <name type="scientific">Actinopolyspora biskrensis</name>
    <dbReference type="NCBI Taxonomy" id="1470178"/>
    <lineage>
        <taxon>Bacteria</taxon>
        <taxon>Bacillati</taxon>
        <taxon>Actinomycetota</taxon>
        <taxon>Actinomycetes</taxon>
        <taxon>Actinopolysporales</taxon>
        <taxon>Actinopolysporaceae</taxon>
        <taxon>Actinopolyspora</taxon>
    </lineage>
</organism>
<protein>
    <submittedName>
        <fullName evidence="2">Uncharacterized protein</fullName>
    </submittedName>
</protein>
<keyword evidence="3" id="KW-1185">Reference proteome</keyword>
<name>A0A852Z2I1_9ACTN</name>
<sequence>MSSTTELGEVLRALSQLRTGVDGLYARYGDIPVVRRIENDFQRLEIDVSELSTTAPGAPRQRSGPRSPAPPGTAGGRRGQAENEIVEVPDTPYDPSWWRGVDDEGVGGQSPRDD</sequence>
<reference evidence="2 3" key="1">
    <citation type="submission" date="2020-07" db="EMBL/GenBank/DDBJ databases">
        <title>Genomic Encyclopedia of Type Strains, Phase III (KMG-III): the genomes of soil and plant-associated and newly described type strains.</title>
        <authorList>
            <person name="Whitman W."/>
        </authorList>
    </citation>
    <scope>NUCLEOTIDE SEQUENCE [LARGE SCALE GENOMIC DNA]</scope>
    <source>
        <strain evidence="2 3">CECT 8576</strain>
    </source>
</reference>
<evidence type="ECO:0000313" key="2">
    <source>
        <dbReference type="EMBL" id="NYH79969.1"/>
    </source>
</evidence>
<dbReference type="RefSeq" id="WP_179536354.1">
    <property type="nucleotide sequence ID" value="NZ_JACBYW010000006.1"/>
</dbReference>
<feature type="region of interest" description="Disordered" evidence="1">
    <location>
        <begin position="48"/>
        <end position="114"/>
    </location>
</feature>
<evidence type="ECO:0000256" key="1">
    <source>
        <dbReference type="SAM" id="MobiDB-lite"/>
    </source>
</evidence>
<dbReference type="AlphaFoldDB" id="A0A852Z2I1"/>